<dbReference type="AlphaFoldDB" id="A0A8T3V1S3"/>
<dbReference type="Proteomes" id="UP000718571">
    <property type="component" value="Unassembled WGS sequence"/>
</dbReference>
<dbReference type="Pfam" id="PF17726">
    <property type="entry name" value="DpnI_C"/>
    <property type="match status" value="1"/>
</dbReference>
<feature type="domain" description="Dam-replacing protein HTH" evidence="1">
    <location>
        <begin position="200"/>
        <end position="267"/>
    </location>
</feature>
<dbReference type="InterPro" id="IPR010324">
    <property type="entry name" value="DRP"/>
</dbReference>
<dbReference type="InterPro" id="IPR041368">
    <property type="entry name" value="DRP_C"/>
</dbReference>
<dbReference type="InterPro" id="IPR036388">
    <property type="entry name" value="WH-like_DNA-bd_sf"/>
</dbReference>
<dbReference type="Gene3D" id="1.10.10.10">
    <property type="entry name" value="Winged helix-like DNA-binding domain superfamily/Winged helix DNA-binding domain"/>
    <property type="match status" value="1"/>
</dbReference>
<dbReference type="EMBL" id="JADFAR010000008">
    <property type="protein sequence ID" value="MBE5728378.1"/>
    <property type="molecule type" value="Genomic_DNA"/>
</dbReference>
<proteinExistence type="predicted"/>
<organism evidence="2 3">
    <name type="scientific">Candidatus Acidifodinimicrobium mancum</name>
    <dbReference type="NCBI Taxonomy" id="2898728"/>
    <lineage>
        <taxon>Archaea</taxon>
        <taxon>Candidatus Parvarchaeota</taxon>
        <taxon>Candidatus Acidifodinimicrobiaceae</taxon>
        <taxon>Candidatus Acidifodinimicrobium</taxon>
    </lineage>
</organism>
<comment type="caution">
    <text evidence="2">The sequence shown here is derived from an EMBL/GenBank/DDBJ whole genome shotgun (WGS) entry which is preliminary data.</text>
</comment>
<gene>
    <name evidence="2" type="ORF">IHE51_00780</name>
</gene>
<reference evidence="2 3" key="1">
    <citation type="submission" date="2020-09" db="EMBL/GenBank/DDBJ databases">
        <title>Genomic characterization of a novel Parvarchaeota family in acid mine drainage sediments.</title>
        <authorList>
            <person name="Luo Z.-H."/>
        </authorList>
    </citation>
    <scope>NUCLEOTIDE SEQUENCE [LARGE SCALE GENOMIC DNA]</scope>
    <source>
        <strain evidence="2">MAS1_bins.189</strain>
    </source>
</reference>
<dbReference type="Gene3D" id="3.40.210.30">
    <property type="entry name" value="Dam replacing family, catalytic PD-(D/E)XK domain"/>
    <property type="match status" value="1"/>
</dbReference>
<evidence type="ECO:0000313" key="2">
    <source>
        <dbReference type="EMBL" id="MBE5728378.1"/>
    </source>
</evidence>
<evidence type="ECO:0000313" key="3">
    <source>
        <dbReference type="Proteomes" id="UP000718571"/>
    </source>
</evidence>
<dbReference type="Pfam" id="PF06044">
    <property type="entry name" value="DpnI"/>
    <property type="match status" value="1"/>
</dbReference>
<evidence type="ECO:0000259" key="1">
    <source>
        <dbReference type="Pfam" id="PF17726"/>
    </source>
</evidence>
<protein>
    <recommendedName>
        <fullName evidence="1">Dam-replacing protein HTH domain-containing protein</fullName>
    </recommendedName>
</protein>
<sequence>MNLDLYQYYKDINYKSQSQISRAVTESWVSENLYCPNCGRDLLRYRTGMPVYDFYCDHSDSRTHAPARSFVSNADNFQLKSQAVPIFRYILGAEYNKAILSLRAGNFPSLILLHYNLNEKIVNDVEFVHKAVITQSCIIPRNPLSENAKRKGWQGFKIDLSRIPNIGRIKVVSNKSIKNKSDVMAEWKRVSYMVQGDVYERSWISDVMTCLEELPTNFTLSDAYKFEEKLKSLHPNNKHVKDKIRQQLQLLRNRNIIKFEGEGVYSKVKYILK</sequence>
<accession>A0A8T3V1S3</accession>
<dbReference type="InterPro" id="IPR043025">
    <property type="entry name" value="DRP_PD-(D/E)XK_dom"/>
</dbReference>
<name>A0A8T3V1S3_9ARCH</name>